<dbReference type="InterPro" id="IPR006059">
    <property type="entry name" value="SBP"/>
</dbReference>
<dbReference type="Proteomes" id="UP000276232">
    <property type="component" value="Unassembled WGS sequence"/>
</dbReference>
<organism evidence="5 6">
    <name type="scientific">Pseudokineococcus lusitanus</name>
    <dbReference type="NCBI Taxonomy" id="763993"/>
    <lineage>
        <taxon>Bacteria</taxon>
        <taxon>Bacillati</taxon>
        <taxon>Actinomycetota</taxon>
        <taxon>Actinomycetes</taxon>
        <taxon>Kineosporiales</taxon>
        <taxon>Kineosporiaceae</taxon>
        <taxon>Pseudokineococcus</taxon>
    </lineage>
</organism>
<dbReference type="SUPFAM" id="SSF53850">
    <property type="entry name" value="Periplasmic binding protein-like II"/>
    <property type="match status" value="1"/>
</dbReference>
<dbReference type="GO" id="GO:1901982">
    <property type="term" value="F:maltose binding"/>
    <property type="evidence" value="ECO:0007669"/>
    <property type="project" value="TreeGrafter"/>
</dbReference>
<name>A0A3N1G937_9ACTN</name>
<keyword evidence="5" id="KW-0762">Sugar transport</keyword>
<dbReference type="InParanoid" id="A0A3N1G937"/>
<dbReference type="Pfam" id="PF13416">
    <property type="entry name" value="SBP_bac_8"/>
    <property type="match status" value="1"/>
</dbReference>
<dbReference type="GO" id="GO:0042956">
    <property type="term" value="P:maltodextrin transmembrane transport"/>
    <property type="evidence" value="ECO:0007669"/>
    <property type="project" value="TreeGrafter"/>
</dbReference>
<keyword evidence="2" id="KW-0813">Transport</keyword>
<evidence type="ECO:0000313" key="6">
    <source>
        <dbReference type="Proteomes" id="UP000276232"/>
    </source>
</evidence>
<dbReference type="GO" id="GO:0015768">
    <property type="term" value="P:maltose transport"/>
    <property type="evidence" value="ECO:0007669"/>
    <property type="project" value="TreeGrafter"/>
</dbReference>
<dbReference type="RefSeq" id="WP_123381366.1">
    <property type="nucleotide sequence ID" value="NZ_RJKN01000011.1"/>
</dbReference>
<dbReference type="EMBL" id="RJKN01000011">
    <property type="protein sequence ID" value="ROP26678.1"/>
    <property type="molecule type" value="Genomic_DNA"/>
</dbReference>
<proteinExistence type="inferred from homology"/>
<dbReference type="OrthoDB" id="1650177at2"/>
<evidence type="ECO:0000256" key="1">
    <source>
        <dbReference type="ARBA" id="ARBA00008520"/>
    </source>
</evidence>
<evidence type="ECO:0000256" key="2">
    <source>
        <dbReference type="ARBA" id="ARBA00022448"/>
    </source>
</evidence>
<dbReference type="GO" id="GO:0055052">
    <property type="term" value="C:ATP-binding cassette (ABC) transporter complex, substrate-binding subunit-containing"/>
    <property type="evidence" value="ECO:0007669"/>
    <property type="project" value="TreeGrafter"/>
</dbReference>
<evidence type="ECO:0000256" key="3">
    <source>
        <dbReference type="ARBA" id="ARBA00022729"/>
    </source>
</evidence>
<evidence type="ECO:0000256" key="4">
    <source>
        <dbReference type="SAM" id="SignalP"/>
    </source>
</evidence>
<accession>A0A3N1G937</accession>
<reference evidence="5 6" key="1">
    <citation type="journal article" date="2015" name="Stand. Genomic Sci.">
        <title>Genomic Encyclopedia of Bacterial and Archaeal Type Strains, Phase III: the genomes of soil and plant-associated and newly described type strains.</title>
        <authorList>
            <person name="Whitman W.B."/>
            <person name="Woyke T."/>
            <person name="Klenk H.P."/>
            <person name="Zhou Y."/>
            <person name="Lilburn T.G."/>
            <person name="Beck B.J."/>
            <person name="De Vos P."/>
            <person name="Vandamme P."/>
            <person name="Eisen J.A."/>
            <person name="Garrity G."/>
            <person name="Hugenholtz P."/>
            <person name="Kyrpides N.C."/>
        </authorList>
    </citation>
    <scope>NUCLEOTIDE SEQUENCE [LARGE SCALE GENOMIC DNA]</scope>
    <source>
        <strain evidence="5 6">CECT 7306</strain>
    </source>
</reference>
<feature type="signal peptide" evidence="4">
    <location>
        <begin position="1"/>
        <end position="28"/>
    </location>
</feature>
<feature type="chain" id="PRO_5039532449" evidence="4">
    <location>
        <begin position="29"/>
        <end position="423"/>
    </location>
</feature>
<dbReference type="Gene3D" id="3.40.190.10">
    <property type="entry name" value="Periplasmic binding protein-like II"/>
    <property type="match status" value="1"/>
</dbReference>
<keyword evidence="3 4" id="KW-0732">Signal</keyword>
<sequence length="423" mass="42727">MSRTPGRRAALALTGGSLVALLGLSACGGSGFDDGAATGGGSGDATGDGELSILIGSSGPAETEAVEAAVAAWSEESGTAATVTVAQDLPQQLAQGFAAGSPPDLFYVSADLFQTYAQQGSLLAYGDDLEAADDFYPALVQSFTYDDQLYCAPKDFSTLALEVDDGAWAEAGLTDADVPTTWDELAAVAQQLQTPDRAGLTFAPEYARAGAFMAAAGGGLTNADQTEATADSPENVEALTYLQGLLEDGSLRYPADIGAGWGGEALATGAAAMTVEGNWISGIRTDYPDLDYSVFPLPAGPAGPATLTFTTCWGVSATTGDADAAVDLVDHLVSAEQQLAFAEAFGPMPSVQSAADAWREAYPDQAAFLDGADVAQPVLNLPGSSDVVADLNAQLEGLASGDPAGILASVQGNLEPVVEAAGS</sequence>
<dbReference type="PANTHER" id="PTHR30061">
    <property type="entry name" value="MALTOSE-BINDING PERIPLASMIC PROTEIN"/>
    <property type="match status" value="1"/>
</dbReference>
<comment type="similarity">
    <text evidence="1">Belongs to the bacterial solute-binding protein 1 family.</text>
</comment>
<dbReference type="PANTHER" id="PTHR30061:SF50">
    <property type="entry name" value="MALTOSE_MALTODEXTRIN-BINDING PERIPLASMIC PROTEIN"/>
    <property type="match status" value="1"/>
</dbReference>
<keyword evidence="6" id="KW-1185">Reference proteome</keyword>
<evidence type="ECO:0000313" key="5">
    <source>
        <dbReference type="EMBL" id="ROP26678.1"/>
    </source>
</evidence>
<gene>
    <name evidence="5" type="ORF">EDC03_3315</name>
</gene>
<comment type="caution">
    <text evidence="5">The sequence shown here is derived from an EMBL/GenBank/DDBJ whole genome shotgun (WGS) entry which is preliminary data.</text>
</comment>
<dbReference type="AlphaFoldDB" id="A0A3N1G937"/>
<dbReference type="PROSITE" id="PS51257">
    <property type="entry name" value="PROKAR_LIPOPROTEIN"/>
    <property type="match status" value="1"/>
</dbReference>
<protein>
    <submittedName>
        <fullName evidence="5">Multiple sugar transport system substrate-binding protein</fullName>
    </submittedName>
</protein>